<dbReference type="SUPFAM" id="SSF54637">
    <property type="entry name" value="Thioesterase/thiol ester dehydrase-isomerase"/>
    <property type="match status" value="1"/>
</dbReference>
<gene>
    <name evidence="2" type="ORF">S01H1_10719</name>
</gene>
<name>X0SD02_9ZZZZ</name>
<comment type="caution">
    <text evidence="2">The sequence shown here is derived from an EMBL/GenBank/DDBJ whole genome shotgun (WGS) entry which is preliminary data.</text>
</comment>
<dbReference type="AlphaFoldDB" id="X0SD02"/>
<reference evidence="2" key="1">
    <citation type="journal article" date="2014" name="Front. Microbiol.">
        <title>High frequency of phylogenetically diverse reductive dehalogenase-homologous genes in deep subseafloor sedimentary metagenomes.</title>
        <authorList>
            <person name="Kawai M."/>
            <person name="Futagami T."/>
            <person name="Toyoda A."/>
            <person name="Takaki Y."/>
            <person name="Nishi S."/>
            <person name="Hori S."/>
            <person name="Arai W."/>
            <person name="Tsubouchi T."/>
            <person name="Morono Y."/>
            <person name="Uchiyama I."/>
            <person name="Ito T."/>
            <person name="Fujiyama A."/>
            <person name="Inagaki F."/>
            <person name="Takami H."/>
        </authorList>
    </citation>
    <scope>NUCLEOTIDE SEQUENCE</scope>
    <source>
        <strain evidence="2">Expedition CK06-06</strain>
    </source>
</reference>
<dbReference type="Pfam" id="PF01575">
    <property type="entry name" value="MaoC_dehydratas"/>
    <property type="match status" value="1"/>
</dbReference>
<protein>
    <recommendedName>
        <fullName evidence="1">MaoC-like domain-containing protein</fullName>
    </recommendedName>
</protein>
<accession>X0SD02</accession>
<dbReference type="InterPro" id="IPR029069">
    <property type="entry name" value="HotDog_dom_sf"/>
</dbReference>
<dbReference type="InterPro" id="IPR002539">
    <property type="entry name" value="MaoC-like_dom"/>
</dbReference>
<organism evidence="2">
    <name type="scientific">marine sediment metagenome</name>
    <dbReference type="NCBI Taxonomy" id="412755"/>
    <lineage>
        <taxon>unclassified sequences</taxon>
        <taxon>metagenomes</taxon>
        <taxon>ecological metagenomes</taxon>
    </lineage>
</organism>
<feature type="domain" description="MaoC-like" evidence="1">
    <location>
        <begin position="21"/>
        <end position="108"/>
    </location>
</feature>
<dbReference type="EMBL" id="BARS01005461">
    <property type="protein sequence ID" value="GAF73802.1"/>
    <property type="molecule type" value="Genomic_DNA"/>
</dbReference>
<proteinExistence type="predicted"/>
<sequence length="143" mass="15670">MAEQIFWEDVETSAEIPSLTKKPTSQQLVQWAGASGDFYQIHYDKDFALDNNLPGIIVHGAFKSAWLGQLLGDWVGLKGKIKIFSCGYRGMDVPGDTLACKGTITNKYIEGGEHLVELDIWLENGKGEKTTPGKAIVALPSRS</sequence>
<evidence type="ECO:0000313" key="2">
    <source>
        <dbReference type="EMBL" id="GAF73802.1"/>
    </source>
</evidence>
<evidence type="ECO:0000259" key="1">
    <source>
        <dbReference type="Pfam" id="PF01575"/>
    </source>
</evidence>
<dbReference type="Gene3D" id="3.10.129.10">
    <property type="entry name" value="Hotdog Thioesterase"/>
    <property type="match status" value="1"/>
</dbReference>